<accession>A0ABY6Z4W3</accession>
<dbReference type="CDD" id="cd00367">
    <property type="entry name" value="PTS-HPr_like"/>
    <property type="match status" value="1"/>
</dbReference>
<reference evidence="8" key="1">
    <citation type="submission" date="2022-08" db="EMBL/GenBank/DDBJ databases">
        <title>Alicyclobacillus dauci DSM2870, complete genome.</title>
        <authorList>
            <person name="Wang Q."/>
            <person name="Cai R."/>
            <person name="Wang Z."/>
        </authorList>
    </citation>
    <scope>NUCLEOTIDE SEQUENCE</scope>
    <source>
        <strain evidence="8">DSM 28700</strain>
    </source>
</reference>
<dbReference type="PRINTS" id="PR00107">
    <property type="entry name" value="PHOSPHOCPHPR"/>
</dbReference>
<dbReference type="RefSeq" id="WP_268045424.1">
    <property type="nucleotide sequence ID" value="NZ_CP104064.1"/>
</dbReference>
<evidence type="ECO:0000259" key="7">
    <source>
        <dbReference type="PROSITE" id="PS51350"/>
    </source>
</evidence>
<evidence type="ECO:0000256" key="1">
    <source>
        <dbReference type="ARBA" id="ARBA00003681"/>
    </source>
</evidence>
<dbReference type="Pfam" id="PF00381">
    <property type="entry name" value="PTS-HPr"/>
    <property type="match status" value="1"/>
</dbReference>
<keyword evidence="4" id="KW-0963">Cytoplasm</keyword>
<dbReference type="InterPro" id="IPR002114">
    <property type="entry name" value="PTS_HPr_Ser_P_site"/>
</dbReference>
<dbReference type="PROSITE" id="PS51350">
    <property type="entry name" value="PTS_HPR_DOM"/>
    <property type="match status" value="1"/>
</dbReference>
<keyword evidence="6" id="KW-0598">Phosphotransferase system</keyword>
<dbReference type="InterPro" id="IPR000032">
    <property type="entry name" value="HPr-like"/>
</dbReference>
<evidence type="ECO:0000256" key="6">
    <source>
        <dbReference type="ARBA" id="ARBA00022683"/>
    </source>
</evidence>
<sequence length="86" mass="8990">MERQVTLTNGAGLHARPASVFVAEANKFSSDVFVEADGKRVNAKSILGLLTLGLPQGTTITIITEGSDAEQALNTLSNLVETGFGE</sequence>
<evidence type="ECO:0000256" key="4">
    <source>
        <dbReference type="ARBA" id="ARBA00022490"/>
    </source>
</evidence>
<dbReference type="InterPro" id="IPR001020">
    <property type="entry name" value="PTS_HPr_His_P_site"/>
</dbReference>
<dbReference type="PROSITE" id="PS00369">
    <property type="entry name" value="PTS_HPR_HIS"/>
    <property type="match status" value="1"/>
</dbReference>
<evidence type="ECO:0000256" key="5">
    <source>
        <dbReference type="ARBA" id="ARBA00022597"/>
    </source>
</evidence>
<dbReference type="EMBL" id="CP104064">
    <property type="protein sequence ID" value="WAH37891.1"/>
    <property type="molecule type" value="Genomic_DNA"/>
</dbReference>
<name>A0ABY6Z4W3_9BACL</name>
<evidence type="ECO:0000313" key="8">
    <source>
        <dbReference type="EMBL" id="WAH37891.1"/>
    </source>
</evidence>
<dbReference type="PROSITE" id="PS00589">
    <property type="entry name" value="PTS_HPR_SER"/>
    <property type="match status" value="1"/>
</dbReference>
<dbReference type="PANTHER" id="PTHR33705:SF2">
    <property type="entry name" value="PHOSPHOCARRIER PROTEIN NPR"/>
    <property type="match status" value="1"/>
</dbReference>
<keyword evidence="5" id="KW-0762">Sugar transport</keyword>
<dbReference type="NCBIfam" id="TIGR01003">
    <property type="entry name" value="PTS_HPr_family"/>
    <property type="match status" value="1"/>
</dbReference>
<keyword evidence="5" id="KW-0813">Transport</keyword>
<organism evidence="8 9">
    <name type="scientific">Alicyclobacillus dauci</name>
    <dbReference type="NCBI Taxonomy" id="1475485"/>
    <lineage>
        <taxon>Bacteria</taxon>
        <taxon>Bacillati</taxon>
        <taxon>Bacillota</taxon>
        <taxon>Bacilli</taxon>
        <taxon>Bacillales</taxon>
        <taxon>Alicyclobacillaceae</taxon>
        <taxon>Alicyclobacillus</taxon>
    </lineage>
</organism>
<dbReference type="InterPro" id="IPR035895">
    <property type="entry name" value="HPr-like_sf"/>
</dbReference>
<dbReference type="SUPFAM" id="SSF55594">
    <property type="entry name" value="HPr-like"/>
    <property type="match status" value="1"/>
</dbReference>
<keyword evidence="9" id="KW-1185">Reference proteome</keyword>
<evidence type="ECO:0000313" key="9">
    <source>
        <dbReference type="Proteomes" id="UP001164803"/>
    </source>
</evidence>
<dbReference type="PANTHER" id="PTHR33705">
    <property type="entry name" value="PHOSPHOCARRIER PROTEIN HPR"/>
    <property type="match status" value="1"/>
</dbReference>
<evidence type="ECO:0000256" key="3">
    <source>
        <dbReference type="ARBA" id="ARBA00020422"/>
    </source>
</evidence>
<gene>
    <name evidence="8" type="ORF">NZD86_05160</name>
</gene>
<dbReference type="Gene3D" id="3.30.1340.10">
    <property type="entry name" value="HPr-like"/>
    <property type="match status" value="1"/>
</dbReference>
<protein>
    <recommendedName>
        <fullName evidence="3">Phosphocarrier protein HPr</fullName>
    </recommendedName>
</protein>
<dbReference type="Proteomes" id="UP001164803">
    <property type="component" value="Chromosome"/>
</dbReference>
<proteinExistence type="predicted"/>
<evidence type="ECO:0000256" key="2">
    <source>
        <dbReference type="ARBA" id="ARBA00004496"/>
    </source>
</evidence>
<comment type="subcellular location">
    <subcellularLocation>
        <location evidence="2">Cytoplasm</location>
    </subcellularLocation>
</comment>
<feature type="domain" description="HPr" evidence="7">
    <location>
        <begin position="1"/>
        <end position="86"/>
    </location>
</feature>
<dbReference type="InterPro" id="IPR050399">
    <property type="entry name" value="HPr"/>
</dbReference>
<comment type="function">
    <text evidence="1">General (non sugar-specific) component of the phosphoenolpyruvate-dependent sugar phosphotransferase system (sugar PTS). This major carbohydrate active-transport system catalyzes the phosphorylation of incoming sugar substrates concomitantly with their translocation across the cell membrane. The phosphoryl group from phosphoenolpyruvate (PEP) is transferred to the phosphoryl carrier protein HPr by enzyme I. Phospho-HPr then transfers it to the PTS EIIA domain.</text>
</comment>